<sequence>MGEKFERFQRLFNHFRKRFETDAAFREELLANPLETFRREGFSFADGTRIRVTGDTLDDIVIEHAPEVAARIASLLDGDELTENELNAVAGGFEI</sequence>
<keyword evidence="2" id="KW-1185">Reference proteome</keyword>
<dbReference type="SUPFAM" id="SSF56209">
    <property type="entry name" value="Nitrile hydratase alpha chain"/>
    <property type="match status" value="1"/>
</dbReference>
<dbReference type="AlphaFoldDB" id="A0A1I2PJ86"/>
<organism evidence="1 2">
    <name type="scientific">Desulfotruncus arcticus DSM 17038</name>
    <dbReference type="NCBI Taxonomy" id="1121424"/>
    <lineage>
        <taxon>Bacteria</taxon>
        <taxon>Bacillati</taxon>
        <taxon>Bacillota</taxon>
        <taxon>Clostridia</taxon>
        <taxon>Eubacteriales</taxon>
        <taxon>Desulfallaceae</taxon>
        <taxon>Desulfotruncus</taxon>
    </lineage>
</organism>
<proteinExistence type="predicted"/>
<dbReference type="RefSeq" id="WP_092468955.1">
    <property type="nucleotide sequence ID" value="NZ_FOOX01000002.1"/>
</dbReference>
<accession>A0A1I2PJ86</accession>
<gene>
    <name evidence="1" type="ORF">SAMN05660649_00818</name>
</gene>
<protein>
    <submittedName>
        <fullName evidence="1">Uncharacterized protein</fullName>
    </submittedName>
</protein>
<dbReference type="InterPro" id="IPR036648">
    <property type="entry name" value="CN_Hdrase_a/SCN_Hdrase_g_sf"/>
</dbReference>
<dbReference type="Proteomes" id="UP000199337">
    <property type="component" value="Unassembled WGS sequence"/>
</dbReference>
<dbReference type="GO" id="GO:0046914">
    <property type="term" value="F:transition metal ion binding"/>
    <property type="evidence" value="ECO:0007669"/>
    <property type="project" value="InterPro"/>
</dbReference>
<dbReference type="GO" id="GO:0003824">
    <property type="term" value="F:catalytic activity"/>
    <property type="evidence" value="ECO:0007669"/>
    <property type="project" value="InterPro"/>
</dbReference>
<name>A0A1I2PJ86_9FIRM</name>
<reference evidence="2" key="1">
    <citation type="submission" date="2016-10" db="EMBL/GenBank/DDBJ databases">
        <authorList>
            <person name="Varghese N."/>
            <person name="Submissions S."/>
        </authorList>
    </citation>
    <scope>NUCLEOTIDE SEQUENCE [LARGE SCALE GENOMIC DNA]</scope>
    <source>
        <strain evidence="2">DSM 17038</strain>
    </source>
</reference>
<evidence type="ECO:0000313" key="2">
    <source>
        <dbReference type="Proteomes" id="UP000199337"/>
    </source>
</evidence>
<evidence type="ECO:0000313" key="1">
    <source>
        <dbReference type="EMBL" id="SFG13481.1"/>
    </source>
</evidence>
<dbReference type="EMBL" id="FOOX01000002">
    <property type="protein sequence ID" value="SFG13481.1"/>
    <property type="molecule type" value="Genomic_DNA"/>
</dbReference>